<dbReference type="AlphaFoldDB" id="A0A4Y6PWS0"/>
<reference evidence="3 4" key="1">
    <citation type="submission" date="2019-06" db="EMBL/GenBank/DDBJ databases">
        <title>Persicimonas caeni gen. nov., sp. nov., a predatory bacterium isolated from solar saltern.</title>
        <authorList>
            <person name="Wang S."/>
        </authorList>
    </citation>
    <scope>NUCLEOTIDE SEQUENCE [LARGE SCALE GENOMIC DNA]</scope>
    <source>
        <strain evidence="3 4">YN101</strain>
    </source>
</reference>
<keyword evidence="4" id="KW-1185">Reference proteome</keyword>
<evidence type="ECO:0008006" key="5">
    <source>
        <dbReference type="Google" id="ProtNLM"/>
    </source>
</evidence>
<keyword evidence="2" id="KW-0732">Signal</keyword>
<dbReference type="RefSeq" id="WP_141199244.1">
    <property type="nucleotide sequence ID" value="NZ_CP041186.1"/>
</dbReference>
<gene>
    <name evidence="3" type="ORF">FIV42_19140</name>
</gene>
<feature type="region of interest" description="Disordered" evidence="1">
    <location>
        <begin position="27"/>
        <end position="75"/>
    </location>
</feature>
<dbReference type="Proteomes" id="UP000315995">
    <property type="component" value="Chromosome"/>
</dbReference>
<evidence type="ECO:0000256" key="2">
    <source>
        <dbReference type="SAM" id="SignalP"/>
    </source>
</evidence>
<evidence type="ECO:0000313" key="3">
    <source>
        <dbReference type="EMBL" id="QDG52781.1"/>
    </source>
</evidence>
<accession>A0A5B8YBZ9</accession>
<name>A0A4Y6PWS0_PERCE</name>
<protein>
    <recommendedName>
        <fullName evidence="5">Ankyrin repeat domain-containing protein</fullName>
    </recommendedName>
</protein>
<proteinExistence type="predicted"/>
<evidence type="ECO:0000256" key="1">
    <source>
        <dbReference type="SAM" id="MobiDB-lite"/>
    </source>
</evidence>
<dbReference type="PROSITE" id="PS51257">
    <property type="entry name" value="PROKAR_LIPOPROTEIN"/>
    <property type="match status" value="1"/>
</dbReference>
<organism evidence="3 4">
    <name type="scientific">Persicimonas caeni</name>
    <dbReference type="NCBI Taxonomy" id="2292766"/>
    <lineage>
        <taxon>Bacteria</taxon>
        <taxon>Deltaproteobacteria</taxon>
        <taxon>Bradymonadales</taxon>
        <taxon>Bradymonadaceae</taxon>
        <taxon>Persicimonas</taxon>
    </lineage>
</organism>
<sequence>MNVRPWFMLLAVASFPLIAGCPQGACDEHPRAGSQSEQTPGATPKAVEGEPPEEQATRPDETMRAGAEGSELAKETGPIMAQCIEVVEDVMRCTTQQQFTEAILGADDEQLADAEREAYEATIDFMREPGARRQVCQQLLLPDEPTPFKDIPTLEKMVEASQQGCPELAKVLLDTGAVKALGDVDI</sequence>
<feature type="chain" id="PRO_5030106586" description="Ankyrin repeat domain-containing protein" evidence="2">
    <location>
        <begin position="20"/>
        <end position="186"/>
    </location>
</feature>
<evidence type="ECO:0000313" key="4">
    <source>
        <dbReference type="Proteomes" id="UP000315995"/>
    </source>
</evidence>
<dbReference type="EMBL" id="CP041186">
    <property type="protein sequence ID" value="QDG52781.1"/>
    <property type="molecule type" value="Genomic_DNA"/>
</dbReference>
<feature type="signal peptide" evidence="2">
    <location>
        <begin position="1"/>
        <end position="19"/>
    </location>
</feature>
<accession>A0A4Y6PWS0</accession>